<dbReference type="InterPro" id="IPR043132">
    <property type="entry name" value="BCAT-like_C"/>
</dbReference>
<organism evidence="1 2">
    <name type="scientific">Pontimonas salivibrio</name>
    <dbReference type="NCBI Taxonomy" id="1159327"/>
    <lineage>
        <taxon>Bacteria</taxon>
        <taxon>Bacillati</taxon>
        <taxon>Actinomycetota</taxon>
        <taxon>Actinomycetes</taxon>
        <taxon>Micrococcales</taxon>
        <taxon>Microbacteriaceae</taxon>
        <taxon>Pontimonas</taxon>
    </lineage>
</organism>
<evidence type="ECO:0000313" key="2">
    <source>
        <dbReference type="Proteomes" id="UP000243077"/>
    </source>
</evidence>
<name>A0A2L2BQ17_9MICO</name>
<dbReference type="GO" id="GO:0008696">
    <property type="term" value="F:4-amino-4-deoxychorismate lyase activity"/>
    <property type="evidence" value="ECO:0007669"/>
    <property type="project" value="UniProtKB-EC"/>
</dbReference>
<proteinExistence type="predicted"/>
<dbReference type="InterPro" id="IPR036038">
    <property type="entry name" value="Aminotransferase-like"/>
</dbReference>
<keyword evidence="2" id="KW-1185">Reference proteome</keyword>
<protein>
    <submittedName>
        <fullName evidence="1">4-amino-4-deoxychorismate lyase</fullName>
        <ecNumber evidence="1">4.1.3.38</ecNumber>
    </submittedName>
</protein>
<dbReference type="SUPFAM" id="SSF56752">
    <property type="entry name" value="D-aminoacid aminotransferase-like PLP-dependent enzymes"/>
    <property type="match status" value="1"/>
</dbReference>
<reference evidence="1 2" key="1">
    <citation type="submission" date="2018-02" db="EMBL/GenBank/DDBJ databases">
        <title>Complete genome of the streamlined marine actinobacterium Pontimonas salivibrio CL-TW6 adapted to coastal planktonic lifestype.</title>
        <authorList>
            <person name="Cho B.C."/>
            <person name="Hardies S.C."/>
            <person name="Jang G.I."/>
            <person name="Hwang C.Y."/>
        </authorList>
    </citation>
    <scope>NUCLEOTIDE SEQUENCE [LARGE SCALE GENOMIC DNA]</scope>
    <source>
        <strain evidence="1 2">CL-TW6</strain>
    </source>
</reference>
<dbReference type="Pfam" id="PF01063">
    <property type="entry name" value="Aminotran_4"/>
    <property type="match status" value="1"/>
</dbReference>
<keyword evidence="1" id="KW-0456">Lyase</keyword>
<sequence length="266" mass="29774">MSRHHTFLWSGAELVPTESVVAESVVVADSWRVENGRVVALPNHLERFFTGVEPHRRLHESSRQFAQAVLQHLPQTGSWFPRIDLIDTGSQWVFRYQLRPRPTVTDRAVLATARLDPRKHPTTKGPDLEALLAVREEASESGADEAIIVRNGYVCEGAYSTVMAWSPDKRTLYSMGPEEPRIPSVTESLVADIAQSHGVTVLAQRFRPDDLEGLEVWIVSALHGIRHAVSWHSGPNLLAPSGLRDDYQNEWLNRALPWNREAGIAG</sequence>
<dbReference type="KEGG" id="psai:C3B54_11791"/>
<dbReference type="RefSeq" id="WP_104913335.1">
    <property type="nucleotide sequence ID" value="NZ_CP026923.1"/>
</dbReference>
<dbReference type="Gene3D" id="3.20.10.10">
    <property type="entry name" value="D-amino Acid Aminotransferase, subunit A, domain 2"/>
    <property type="match status" value="1"/>
</dbReference>
<dbReference type="AlphaFoldDB" id="A0A2L2BQ17"/>
<dbReference type="Proteomes" id="UP000243077">
    <property type="component" value="Chromosome"/>
</dbReference>
<dbReference type="OrthoDB" id="4570776at2"/>
<dbReference type="InterPro" id="IPR001544">
    <property type="entry name" value="Aminotrans_IV"/>
</dbReference>
<accession>A0A2L2BQ17</accession>
<dbReference type="EMBL" id="CP026923">
    <property type="protein sequence ID" value="AVG23770.1"/>
    <property type="molecule type" value="Genomic_DNA"/>
</dbReference>
<gene>
    <name evidence="1" type="ORF">C3B54_11791</name>
</gene>
<evidence type="ECO:0000313" key="1">
    <source>
        <dbReference type="EMBL" id="AVG23770.1"/>
    </source>
</evidence>
<dbReference type="EC" id="4.1.3.38" evidence="1"/>